<feature type="binding site" description="axial binding residue" evidence="9">
    <location>
        <position position="480"/>
    </location>
    <ligand>
        <name>heme</name>
        <dbReference type="ChEBI" id="CHEBI:30413"/>
    </ligand>
    <ligandPart>
        <name>Fe</name>
        <dbReference type="ChEBI" id="CHEBI:18248"/>
    </ligandPart>
</feature>
<dbReference type="AlphaFoldDB" id="A0A165DHD7"/>
<dbReference type="PANTHER" id="PTHR24305">
    <property type="entry name" value="CYTOCHROME P450"/>
    <property type="match status" value="1"/>
</dbReference>
<dbReference type="InterPro" id="IPR002401">
    <property type="entry name" value="Cyt_P450_E_grp-I"/>
</dbReference>
<gene>
    <name evidence="11" type="ORF">EXIGLDRAFT_727025</name>
</gene>
<dbReference type="InterPro" id="IPR036396">
    <property type="entry name" value="Cyt_P450_sf"/>
</dbReference>
<dbReference type="GO" id="GO:0016705">
    <property type="term" value="F:oxidoreductase activity, acting on paired donors, with incorporation or reduction of molecular oxygen"/>
    <property type="evidence" value="ECO:0007669"/>
    <property type="project" value="InterPro"/>
</dbReference>
<name>A0A165DHD7_EXIGL</name>
<keyword evidence="5 9" id="KW-0479">Metal-binding</keyword>
<keyword evidence="6" id="KW-0560">Oxidoreductase</keyword>
<dbReference type="GO" id="GO:0020037">
    <property type="term" value="F:heme binding"/>
    <property type="evidence" value="ECO:0007669"/>
    <property type="project" value="InterPro"/>
</dbReference>
<organism evidence="11 12">
    <name type="scientific">Exidia glandulosa HHB12029</name>
    <dbReference type="NCBI Taxonomy" id="1314781"/>
    <lineage>
        <taxon>Eukaryota</taxon>
        <taxon>Fungi</taxon>
        <taxon>Dikarya</taxon>
        <taxon>Basidiomycota</taxon>
        <taxon>Agaricomycotina</taxon>
        <taxon>Agaricomycetes</taxon>
        <taxon>Auriculariales</taxon>
        <taxon>Exidiaceae</taxon>
        <taxon>Exidia</taxon>
    </lineage>
</organism>
<comment type="pathway">
    <text evidence="2">Secondary metabolite biosynthesis.</text>
</comment>
<evidence type="ECO:0000256" key="9">
    <source>
        <dbReference type="PIRSR" id="PIRSR602401-1"/>
    </source>
</evidence>
<dbReference type="Proteomes" id="UP000077266">
    <property type="component" value="Unassembled WGS sequence"/>
</dbReference>
<dbReference type="GO" id="GO:0005506">
    <property type="term" value="F:iron ion binding"/>
    <property type="evidence" value="ECO:0007669"/>
    <property type="project" value="InterPro"/>
</dbReference>
<evidence type="ECO:0000256" key="6">
    <source>
        <dbReference type="ARBA" id="ARBA00023002"/>
    </source>
</evidence>
<dbReference type="InterPro" id="IPR050121">
    <property type="entry name" value="Cytochrome_P450_monoxygenase"/>
</dbReference>
<dbReference type="PRINTS" id="PR00463">
    <property type="entry name" value="EP450I"/>
</dbReference>
<evidence type="ECO:0000256" key="4">
    <source>
        <dbReference type="ARBA" id="ARBA00022617"/>
    </source>
</evidence>
<dbReference type="Gene3D" id="1.10.630.10">
    <property type="entry name" value="Cytochrome P450"/>
    <property type="match status" value="1"/>
</dbReference>
<evidence type="ECO:0000256" key="7">
    <source>
        <dbReference type="ARBA" id="ARBA00023004"/>
    </source>
</evidence>
<dbReference type="OrthoDB" id="10029320at2759"/>
<accession>A0A165DHD7</accession>
<dbReference type="EMBL" id="KV426220">
    <property type="protein sequence ID" value="KZV84536.1"/>
    <property type="molecule type" value="Genomic_DNA"/>
</dbReference>
<keyword evidence="8" id="KW-0503">Monooxygenase</keyword>
<keyword evidence="4 9" id="KW-0349">Heme</keyword>
<keyword evidence="10" id="KW-0812">Transmembrane</keyword>
<proteinExistence type="inferred from homology"/>
<evidence type="ECO:0000256" key="8">
    <source>
        <dbReference type="ARBA" id="ARBA00023033"/>
    </source>
</evidence>
<keyword evidence="10" id="KW-1133">Transmembrane helix</keyword>
<evidence type="ECO:0000256" key="1">
    <source>
        <dbReference type="ARBA" id="ARBA00001971"/>
    </source>
</evidence>
<dbReference type="InParanoid" id="A0A165DHD7"/>
<evidence type="ECO:0000256" key="5">
    <source>
        <dbReference type="ARBA" id="ARBA00022723"/>
    </source>
</evidence>
<dbReference type="STRING" id="1314781.A0A165DHD7"/>
<sequence>MSLPDVNPLYVLVAVTFLVATHLVYKLVLYPRYFSPLRHIPGPPLGDPFLGQGPAILATEAGILQRQWVHTYGPVVRAVGPLGIERVMFTSPEAMRKILVEEWLNFPRPAFLRKVLGIVTGYGLLTVTGDEHRLMRKTMNPAFSIQHLQAQVETYNEPIDILIELLKARISMSQDEKGAGTVLPMYEWMSKVTLDIICGSAFGYRTDSLRNPHNPLAEAYEELLSMQTGYNLARFIAFVNIPFFSAYVLSPFGYATRNIWQYLPRTGLLTQLISCMHRIKNISAQILRERIADAMVDAEDVKAKKDIMSLLIRARMAESEKDPGAYKMNDAQMMDQVLTFLGAGHETTASGLAWTLWLLAANPQAQTKLRAELASTLEPETRPDYRTLTKNLPYLDAVVQESLRILPPVPMTFRKSKAAHTIDGVLIPKDTLFYIPIRVYNTWTELWGPDAESFRPERWLETQQRPLPQTMSFIQGPHACIGKTMSIVEMKAVLCALLANFEFETAFEGQTIHPTAAVTMKPADNMPLRIKFRPIHA</sequence>
<dbReference type="PRINTS" id="PR00385">
    <property type="entry name" value="P450"/>
</dbReference>
<evidence type="ECO:0000256" key="3">
    <source>
        <dbReference type="ARBA" id="ARBA00010617"/>
    </source>
</evidence>
<keyword evidence="12" id="KW-1185">Reference proteome</keyword>
<comment type="similarity">
    <text evidence="3">Belongs to the cytochrome P450 family.</text>
</comment>
<dbReference type="GO" id="GO:0004497">
    <property type="term" value="F:monooxygenase activity"/>
    <property type="evidence" value="ECO:0007669"/>
    <property type="project" value="UniProtKB-KW"/>
</dbReference>
<evidence type="ECO:0000256" key="2">
    <source>
        <dbReference type="ARBA" id="ARBA00005179"/>
    </source>
</evidence>
<evidence type="ECO:0000313" key="12">
    <source>
        <dbReference type="Proteomes" id="UP000077266"/>
    </source>
</evidence>
<reference evidence="11 12" key="1">
    <citation type="journal article" date="2016" name="Mol. Biol. Evol.">
        <title>Comparative Genomics of Early-Diverging Mushroom-Forming Fungi Provides Insights into the Origins of Lignocellulose Decay Capabilities.</title>
        <authorList>
            <person name="Nagy L.G."/>
            <person name="Riley R."/>
            <person name="Tritt A."/>
            <person name="Adam C."/>
            <person name="Daum C."/>
            <person name="Floudas D."/>
            <person name="Sun H."/>
            <person name="Yadav J.S."/>
            <person name="Pangilinan J."/>
            <person name="Larsson K.H."/>
            <person name="Matsuura K."/>
            <person name="Barry K."/>
            <person name="Labutti K."/>
            <person name="Kuo R."/>
            <person name="Ohm R.A."/>
            <person name="Bhattacharya S.S."/>
            <person name="Shirouzu T."/>
            <person name="Yoshinaga Y."/>
            <person name="Martin F.M."/>
            <person name="Grigoriev I.V."/>
            <person name="Hibbett D.S."/>
        </authorList>
    </citation>
    <scope>NUCLEOTIDE SEQUENCE [LARGE SCALE GENOMIC DNA]</scope>
    <source>
        <strain evidence="11 12">HHB12029</strain>
    </source>
</reference>
<feature type="transmembrane region" description="Helical" evidence="10">
    <location>
        <begin position="6"/>
        <end position="28"/>
    </location>
</feature>
<keyword evidence="7 9" id="KW-0408">Iron</keyword>
<feature type="transmembrane region" description="Helical" evidence="10">
    <location>
        <begin position="235"/>
        <end position="255"/>
    </location>
</feature>
<evidence type="ECO:0000256" key="10">
    <source>
        <dbReference type="SAM" id="Phobius"/>
    </source>
</evidence>
<dbReference type="PANTHER" id="PTHR24305:SF166">
    <property type="entry name" value="CYTOCHROME P450 12A4, MITOCHONDRIAL-RELATED"/>
    <property type="match status" value="1"/>
</dbReference>
<dbReference type="SUPFAM" id="SSF48264">
    <property type="entry name" value="Cytochrome P450"/>
    <property type="match status" value="1"/>
</dbReference>
<dbReference type="Pfam" id="PF00067">
    <property type="entry name" value="p450"/>
    <property type="match status" value="1"/>
</dbReference>
<keyword evidence="10" id="KW-0472">Membrane</keyword>
<comment type="cofactor">
    <cofactor evidence="1 9">
        <name>heme</name>
        <dbReference type="ChEBI" id="CHEBI:30413"/>
    </cofactor>
</comment>
<protein>
    <submittedName>
        <fullName evidence="11">Cytochrome P450</fullName>
    </submittedName>
</protein>
<evidence type="ECO:0000313" key="11">
    <source>
        <dbReference type="EMBL" id="KZV84536.1"/>
    </source>
</evidence>
<dbReference type="InterPro" id="IPR001128">
    <property type="entry name" value="Cyt_P450"/>
</dbReference>